<dbReference type="SMART" id="SM00382">
    <property type="entry name" value="AAA"/>
    <property type="match status" value="1"/>
</dbReference>
<evidence type="ECO:0000256" key="1">
    <source>
        <dbReference type="ARBA" id="ARBA00004202"/>
    </source>
</evidence>
<dbReference type="PROSITE" id="PS50893">
    <property type="entry name" value="ABC_TRANSPORTER_2"/>
    <property type="match status" value="1"/>
</dbReference>
<dbReference type="FunFam" id="3.40.50.300:FF:000134">
    <property type="entry name" value="Iron-enterobactin ABC transporter ATP-binding protein"/>
    <property type="match status" value="1"/>
</dbReference>
<dbReference type="GO" id="GO:0005886">
    <property type="term" value="C:plasma membrane"/>
    <property type="evidence" value="ECO:0007669"/>
    <property type="project" value="UniProtKB-SubCell"/>
</dbReference>
<organism evidence="10">
    <name type="scientific">bioreactor metagenome</name>
    <dbReference type="NCBI Taxonomy" id="1076179"/>
    <lineage>
        <taxon>unclassified sequences</taxon>
        <taxon>metagenomes</taxon>
        <taxon>ecological metagenomes</taxon>
    </lineage>
</organism>
<evidence type="ECO:0000313" key="10">
    <source>
        <dbReference type="EMBL" id="MPM17775.1"/>
    </source>
</evidence>
<dbReference type="SUPFAM" id="SSF52540">
    <property type="entry name" value="P-loop containing nucleoside triphosphate hydrolases"/>
    <property type="match status" value="1"/>
</dbReference>
<reference evidence="10" key="1">
    <citation type="submission" date="2019-08" db="EMBL/GenBank/DDBJ databases">
        <authorList>
            <person name="Kucharzyk K."/>
            <person name="Murdoch R.W."/>
            <person name="Higgins S."/>
            <person name="Loffler F."/>
        </authorList>
    </citation>
    <scope>NUCLEOTIDE SEQUENCE</scope>
</reference>
<dbReference type="InterPro" id="IPR027417">
    <property type="entry name" value="P-loop_NTPase"/>
</dbReference>
<dbReference type="CDD" id="cd03214">
    <property type="entry name" value="ABC_Iron-Siderophores_B12_Hemin"/>
    <property type="match status" value="1"/>
</dbReference>
<keyword evidence="3" id="KW-1003">Cell membrane</keyword>
<dbReference type="EMBL" id="VSSQ01002859">
    <property type="protein sequence ID" value="MPM17775.1"/>
    <property type="molecule type" value="Genomic_DNA"/>
</dbReference>
<accession>A0A644XNQ8</accession>
<dbReference type="Pfam" id="PF00005">
    <property type="entry name" value="ABC_tran"/>
    <property type="match status" value="1"/>
</dbReference>
<evidence type="ECO:0000256" key="3">
    <source>
        <dbReference type="ARBA" id="ARBA00022475"/>
    </source>
</evidence>
<sequence>MITIRNAHKHYGRQTVVNNVSLAIQANSLTTLIGSNGAGKSTLLSMVGRLVDGQGEFLLEGKPISSFKPTDLAKQLSMLRQSNQVSARLTVRELVNFGRFPYSKTRLTTKDHQLVDQALSFMDLTGFADKYLDQLSGGERQRASIAMVLAQDTTYVLLDEPLNNLDMAHSVHIMKLLRRLVDEHHKTIIVVLHDINFASCYSDYIIAMKDGKLVQHGNTEQVINSERLMEIYGMHIPVAEQGGRRYCLYHL</sequence>
<evidence type="ECO:0000256" key="4">
    <source>
        <dbReference type="ARBA" id="ARBA00022741"/>
    </source>
</evidence>
<keyword evidence="4" id="KW-0547">Nucleotide-binding</keyword>
<feature type="domain" description="ABC transporter" evidence="9">
    <location>
        <begin position="2"/>
        <end position="235"/>
    </location>
</feature>
<dbReference type="PANTHER" id="PTHR42771:SF3">
    <property type="entry name" value="PETROBACTIN IMPORT ATP-BINDING PROTEIN YCLP"/>
    <property type="match status" value="1"/>
</dbReference>
<dbReference type="GO" id="GO:0005524">
    <property type="term" value="F:ATP binding"/>
    <property type="evidence" value="ECO:0007669"/>
    <property type="project" value="UniProtKB-KW"/>
</dbReference>
<gene>
    <name evidence="10" type="primary">fhuC_5</name>
    <name evidence="10" type="ORF">SDC9_64174</name>
</gene>
<name>A0A644XNQ8_9ZZZZ</name>
<evidence type="ECO:0000256" key="6">
    <source>
        <dbReference type="ARBA" id="ARBA00023004"/>
    </source>
</evidence>
<evidence type="ECO:0000256" key="5">
    <source>
        <dbReference type="ARBA" id="ARBA00022840"/>
    </source>
</evidence>
<dbReference type="Gene3D" id="3.40.50.300">
    <property type="entry name" value="P-loop containing nucleotide triphosphate hydrolases"/>
    <property type="match status" value="1"/>
</dbReference>
<keyword evidence="8" id="KW-0472">Membrane</keyword>
<dbReference type="AlphaFoldDB" id="A0A644XNQ8"/>
<dbReference type="InterPro" id="IPR017871">
    <property type="entry name" value="ABC_transporter-like_CS"/>
</dbReference>
<evidence type="ECO:0000256" key="8">
    <source>
        <dbReference type="ARBA" id="ARBA00023136"/>
    </source>
</evidence>
<evidence type="ECO:0000256" key="7">
    <source>
        <dbReference type="ARBA" id="ARBA00023065"/>
    </source>
</evidence>
<protein>
    <submittedName>
        <fullName evidence="10">Iron(3+)-hydroxamate import ATP-binding protein FhuC</fullName>
    </submittedName>
</protein>
<evidence type="ECO:0000259" key="9">
    <source>
        <dbReference type="PROSITE" id="PS50893"/>
    </source>
</evidence>
<keyword evidence="6" id="KW-0408">Iron</keyword>
<comment type="caution">
    <text evidence="10">The sequence shown here is derived from an EMBL/GenBank/DDBJ whole genome shotgun (WGS) entry which is preliminary data.</text>
</comment>
<dbReference type="InterPro" id="IPR003593">
    <property type="entry name" value="AAA+_ATPase"/>
</dbReference>
<comment type="subcellular location">
    <subcellularLocation>
        <location evidence="1">Cell membrane</location>
        <topology evidence="1">Peripheral membrane protein</topology>
    </subcellularLocation>
</comment>
<dbReference type="InterPro" id="IPR003439">
    <property type="entry name" value="ABC_transporter-like_ATP-bd"/>
</dbReference>
<keyword evidence="2" id="KW-0813">Transport</keyword>
<evidence type="ECO:0000256" key="2">
    <source>
        <dbReference type="ARBA" id="ARBA00022448"/>
    </source>
</evidence>
<dbReference type="PROSITE" id="PS00211">
    <property type="entry name" value="ABC_TRANSPORTER_1"/>
    <property type="match status" value="1"/>
</dbReference>
<keyword evidence="7" id="KW-0406">Ion transport</keyword>
<dbReference type="InterPro" id="IPR051535">
    <property type="entry name" value="Siderophore_ABC-ATPase"/>
</dbReference>
<dbReference type="PANTHER" id="PTHR42771">
    <property type="entry name" value="IRON(3+)-HYDROXAMATE IMPORT ATP-BINDING PROTEIN FHUC"/>
    <property type="match status" value="1"/>
</dbReference>
<dbReference type="GO" id="GO:0006811">
    <property type="term" value="P:monoatomic ion transport"/>
    <property type="evidence" value="ECO:0007669"/>
    <property type="project" value="UniProtKB-KW"/>
</dbReference>
<dbReference type="GO" id="GO:0016887">
    <property type="term" value="F:ATP hydrolysis activity"/>
    <property type="evidence" value="ECO:0007669"/>
    <property type="project" value="InterPro"/>
</dbReference>
<proteinExistence type="predicted"/>
<keyword evidence="5 10" id="KW-0067">ATP-binding</keyword>